<gene>
    <name evidence="1" type="ORF">IPN02_12780</name>
</gene>
<evidence type="ECO:0008006" key="3">
    <source>
        <dbReference type="Google" id="ProtNLM"/>
    </source>
</evidence>
<evidence type="ECO:0000313" key="1">
    <source>
        <dbReference type="EMBL" id="MBK9297678.1"/>
    </source>
</evidence>
<reference evidence="1 2" key="1">
    <citation type="submission" date="2020-10" db="EMBL/GenBank/DDBJ databases">
        <title>Connecting structure to function with the recovery of over 1000 high-quality activated sludge metagenome-assembled genomes encoding full-length rRNA genes using long-read sequencing.</title>
        <authorList>
            <person name="Singleton C.M."/>
            <person name="Petriglieri F."/>
            <person name="Kristensen J.M."/>
            <person name="Kirkegaard R.H."/>
            <person name="Michaelsen T.Y."/>
            <person name="Andersen M.H."/>
            <person name="Karst S.M."/>
            <person name="Dueholm M.S."/>
            <person name="Nielsen P.H."/>
            <person name="Albertsen M."/>
        </authorList>
    </citation>
    <scope>NUCLEOTIDE SEQUENCE [LARGE SCALE GENOMIC DNA]</scope>
    <source>
        <strain evidence="1">Lyne_18-Q3-R50-59_MAXAC.006</strain>
    </source>
</reference>
<proteinExistence type="predicted"/>
<dbReference type="Gene3D" id="3.10.490.10">
    <property type="entry name" value="Gamma-glutamyl cyclotransferase-like"/>
    <property type="match status" value="1"/>
</dbReference>
<name>A0A936NCC3_9ACTN</name>
<dbReference type="Proteomes" id="UP000727993">
    <property type="component" value="Unassembled WGS sequence"/>
</dbReference>
<organism evidence="1 2">
    <name type="scientific">Candidatus Neomicrothrix subdominans</name>
    <dbReference type="NCBI Taxonomy" id="2954438"/>
    <lineage>
        <taxon>Bacteria</taxon>
        <taxon>Bacillati</taxon>
        <taxon>Actinomycetota</taxon>
        <taxon>Acidimicrobiia</taxon>
        <taxon>Acidimicrobiales</taxon>
        <taxon>Microthrixaceae</taxon>
        <taxon>Candidatus Neomicrothrix</taxon>
    </lineage>
</organism>
<comment type="caution">
    <text evidence="1">The sequence shown here is derived from an EMBL/GenBank/DDBJ whole genome shotgun (WGS) entry which is preliminary data.</text>
</comment>
<protein>
    <recommendedName>
        <fullName evidence="3">Gamma-glutamylcyclotransferase</fullName>
    </recommendedName>
</protein>
<accession>A0A936NCC3</accession>
<evidence type="ECO:0000313" key="2">
    <source>
        <dbReference type="Proteomes" id="UP000727993"/>
    </source>
</evidence>
<dbReference type="AlphaFoldDB" id="A0A936NCC3"/>
<sequence length="242" mass="25526">MTASRPSPLHRYADAVPSMTDMDDERSDRVFRYLAYGSNLVVGGLARYVGPVADHSPGEHVTVPGWHLRFQGHSTRWDGSPATIAPDGAARLVGRAWSLGRDSLIAVVAGEAGVATHRAAFVVDAVIEGINEARAASPPGRALGTGEGFVGGAVDRLTVSGTHWSAPVTRPISQYDTVVAIDHADGALWAVTASVPDTLRRRCEPYLAQVHLGLTDLVGHEDATGEIEAALARSSRLPHTSA</sequence>
<dbReference type="EMBL" id="JADJZA010000007">
    <property type="protein sequence ID" value="MBK9297678.1"/>
    <property type="molecule type" value="Genomic_DNA"/>
</dbReference>